<dbReference type="InterPro" id="IPR036962">
    <property type="entry name" value="Glyco_hydro_3_N_sf"/>
</dbReference>
<evidence type="ECO:0000256" key="3">
    <source>
        <dbReference type="ARBA" id="ARBA00012663"/>
    </source>
</evidence>
<comment type="caution">
    <text evidence="8">The sequence shown here is derived from an EMBL/GenBank/DDBJ whole genome shotgun (WGS) entry which is preliminary data.</text>
</comment>
<reference evidence="8 9" key="2">
    <citation type="submission" date="2019-08" db="EMBL/GenBank/DDBJ databases">
        <title>Jejuicoccus antrihumi gen. nov., sp. nov., a new member of the family Dermacoccaceae isolated from a cave.</title>
        <authorList>
            <person name="Schumann P."/>
            <person name="Kim I.S."/>
        </authorList>
    </citation>
    <scope>NUCLEOTIDE SEQUENCE [LARGE SCALE GENOMIC DNA]</scope>
    <source>
        <strain evidence="8 9">C5-26</strain>
    </source>
</reference>
<feature type="domain" description="Peptidoglycan binding-like" evidence="7">
    <location>
        <begin position="65"/>
        <end position="119"/>
    </location>
</feature>
<dbReference type="Gene3D" id="1.10.101.10">
    <property type="entry name" value="PGBD-like superfamily/PGBD"/>
    <property type="match status" value="2"/>
</dbReference>
<dbReference type="EMBL" id="VCQV01000003">
    <property type="protein sequence ID" value="TWP38342.1"/>
    <property type="molecule type" value="Genomic_DNA"/>
</dbReference>
<evidence type="ECO:0000313" key="8">
    <source>
        <dbReference type="EMBL" id="TWP38342.1"/>
    </source>
</evidence>
<dbReference type="Pfam" id="PF01471">
    <property type="entry name" value="PG_binding_1"/>
    <property type="match status" value="2"/>
</dbReference>
<dbReference type="PANTHER" id="PTHR30480:SF13">
    <property type="entry name" value="BETA-HEXOSAMINIDASE"/>
    <property type="match status" value="1"/>
</dbReference>
<evidence type="ECO:0000256" key="2">
    <source>
        <dbReference type="ARBA" id="ARBA00005336"/>
    </source>
</evidence>
<name>A0A563E811_9MICO</name>
<dbReference type="EC" id="3.2.1.52" evidence="3"/>
<comment type="catalytic activity">
    <reaction evidence="1">
        <text>Hydrolysis of terminal non-reducing N-acetyl-D-hexosamine residues in N-acetyl-beta-D-hexosaminides.</text>
        <dbReference type="EC" id="3.2.1.52"/>
    </reaction>
</comment>
<feature type="domain" description="Peptidoglycan binding-like" evidence="7">
    <location>
        <begin position="145"/>
        <end position="202"/>
    </location>
</feature>
<dbReference type="Proteomes" id="UP000320244">
    <property type="component" value="Unassembled WGS sequence"/>
</dbReference>
<feature type="domain" description="Glycoside hydrolase family 3 N-terminal" evidence="6">
    <location>
        <begin position="224"/>
        <end position="547"/>
    </location>
</feature>
<dbReference type="InterPro" id="IPR036366">
    <property type="entry name" value="PGBDSf"/>
</dbReference>
<sequence>MVSTHPRSHIMNIVGGRPLVLGTALAIATVGMSLGAAPASQAASVSCSSSTALSKRPVLRYGDTGSCVAELQRRLVSHGQHITVDGSFGPGTLAAVKAYQRAHHLQVDGVVGPLTWKSLLGTSSPPPPPASICPSHPVTFYGQSGSCVKLVQQLLIKHGYSVGSSGADGGFGPATLAAVKSFQRSRHLDATGVVDALTWKALLSTGVTGAACVTRTYNDMSASQRVGQLMMVGMETSDQSQIHSLISAQHVGNVVYLGGWNGDSTVGSTSNGLQQQTTSSATAGVGMLIAADQEGGYVQQLKGTGFSPIPTALTQGAWSSSSQTAVATTIGHQLRGVGVNVNLAPVAGTVPESLGTGNGPIGHYYREYGYTPAVVSRAVTNVVHGLNSTGEIATVKHFPGLGRIKNNTDTSSTGITDNTMTTTDPYLTPFKSGITAGAGMVMISLAWYPKIDSANQAAFSAKMITTLLRGTMGYKGVVVSDSLSAVAVSNISVGDRAVRFIAAGGDIALTGAPSEVPTMVSAILARMKTSSTFANQVNSSVHRVLTLKSEHGLLYCS</sequence>
<dbReference type="Pfam" id="PF00933">
    <property type="entry name" value="Glyco_hydro_3"/>
    <property type="match status" value="1"/>
</dbReference>
<comment type="similarity">
    <text evidence="2">Belongs to the glycosyl hydrolase 3 family.</text>
</comment>
<dbReference type="OrthoDB" id="9805821at2"/>
<dbReference type="InterPro" id="IPR017853">
    <property type="entry name" value="GH"/>
</dbReference>
<dbReference type="GO" id="GO:0009254">
    <property type="term" value="P:peptidoglycan turnover"/>
    <property type="evidence" value="ECO:0007669"/>
    <property type="project" value="TreeGrafter"/>
</dbReference>
<gene>
    <name evidence="8" type="ORF">FGL98_03800</name>
</gene>
<evidence type="ECO:0000256" key="5">
    <source>
        <dbReference type="ARBA" id="ARBA00023295"/>
    </source>
</evidence>
<accession>A0A563E811</accession>
<reference evidence="8 9" key="1">
    <citation type="submission" date="2019-05" db="EMBL/GenBank/DDBJ databases">
        <authorList>
            <person name="Lee S.D."/>
        </authorList>
    </citation>
    <scope>NUCLEOTIDE SEQUENCE [LARGE SCALE GENOMIC DNA]</scope>
    <source>
        <strain evidence="8 9">C5-26</strain>
    </source>
</reference>
<dbReference type="InterPro" id="IPR002477">
    <property type="entry name" value="Peptidoglycan-bd-like"/>
</dbReference>
<evidence type="ECO:0000256" key="4">
    <source>
        <dbReference type="ARBA" id="ARBA00022801"/>
    </source>
</evidence>
<protein>
    <recommendedName>
        <fullName evidence="3">beta-N-acetylhexosaminidase</fullName>
        <ecNumber evidence="3">3.2.1.52</ecNumber>
    </recommendedName>
</protein>
<dbReference type="GO" id="GO:0004563">
    <property type="term" value="F:beta-N-acetylhexosaminidase activity"/>
    <property type="evidence" value="ECO:0007669"/>
    <property type="project" value="UniProtKB-EC"/>
</dbReference>
<dbReference type="PANTHER" id="PTHR30480">
    <property type="entry name" value="BETA-HEXOSAMINIDASE-RELATED"/>
    <property type="match status" value="1"/>
</dbReference>
<evidence type="ECO:0000259" key="6">
    <source>
        <dbReference type="Pfam" id="PF00933"/>
    </source>
</evidence>
<evidence type="ECO:0000313" key="9">
    <source>
        <dbReference type="Proteomes" id="UP000320244"/>
    </source>
</evidence>
<keyword evidence="4 8" id="KW-0378">Hydrolase</keyword>
<dbReference type="SUPFAM" id="SSF47090">
    <property type="entry name" value="PGBD-like"/>
    <property type="match status" value="2"/>
</dbReference>
<dbReference type="InterPro" id="IPR001764">
    <property type="entry name" value="Glyco_hydro_3_N"/>
</dbReference>
<dbReference type="Gene3D" id="3.20.20.300">
    <property type="entry name" value="Glycoside hydrolase, family 3, N-terminal domain"/>
    <property type="match status" value="1"/>
</dbReference>
<proteinExistence type="inferred from homology"/>
<dbReference type="SUPFAM" id="SSF51445">
    <property type="entry name" value="(Trans)glycosidases"/>
    <property type="match status" value="1"/>
</dbReference>
<organism evidence="8 9">
    <name type="scientific">Leekyejoonella antrihumi</name>
    <dbReference type="NCBI Taxonomy" id="1660198"/>
    <lineage>
        <taxon>Bacteria</taxon>
        <taxon>Bacillati</taxon>
        <taxon>Actinomycetota</taxon>
        <taxon>Actinomycetes</taxon>
        <taxon>Micrococcales</taxon>
        <taxon>Dermacoccaceae</taxon>
        <taxon>Leekyejoonella</taxon>
    </lineage>
</organism>
<evidence type="ECO:0000259" key="7">
    <source>
        <dbReference type="Pfam" id="PF01471"/>
    </source>
</evidence>
<dbReference type="GO" id="GO:0005975">
    <property type="term" value="P:carbohydrate metabolic process"/>
    <property type="evidence" value="ECO:0007669"/>
    <property type="project" value="InterPro"/>
</dbReference>
<evidence type="ECO:0000256" key="1">
    <source>
        <dbReference type="ARBA" id="ARBA00001231"/>
    </source>
</evidence>
<keyword evidence="5" id="KW-0326">Glycosidase</keyword>
<dbReference type="AlphaFoldDB" id="A0A563E811"/>
<dbReference type="InterPro" id="IPR050226">
    <property type="entry name" value="NagZ_Beta-hexosaminidase"/>
</dbReference>
<dbReference type="InterPro" id="IPR036365">
    <property type="entry name" value="PGBD-like_sf"/>
</dbReference>
<keyword evidence="9" id="KW-1185">Reference proteome</keyword>